<dbReference type="OrthoDB" id="9910311at2"/>
<proteinExistence type="predicted"/>
<keyword evidence="3" id="KW-1185">Reference proteome</keyword>
<dbReference type="Proteomes" id="UP000019151">
    <property type="component" value="Chromosome"/>
</dbReference>
<feature type="compositionally biased region" description="Polar residues" evidence="1">
    <location>
        <begin position="1"/>
        <end position="11"/>
    </location>
</feature>
<reference evidence="2 3" key="1">
    <citation type="journal article" date="2014" name="Genome Announc.">
        <title>Genome Sequence and Methylome of Soil Bacterium Gemmatirosa kalamazoonensis KBS708T, a Member of the Rarely Cultivated Gemmatimonadetes Phylum.</title>
        <authorList>
            <person name="Debruyn J.M."/>
            <person name="Radosevich M."/>
            <person name="Wommack K.E."/>
            <person name="Polson S.W."/>
            <person name="Hauser L.J."/>
            <person name="Fawaz M.N."/>
            <person name="Korlach J."/>
            <person name="Tsai Y.C."/>
        </authorList>
    </citation>
    <scope>NUCLEOTIDE SEQUENCE [LARGE SCALE GENOMIC DNA]</scope>
    <source>
        <strain evidence="2 3">KBS708</strain>
    </source>
</reference>
<dbReference type="STRING" id="861299.J421_0183"/>
<evidence type="ECO:0000256" key="1">
    <source>
        <dbReference type="SAM" id="MobiDB-lite"/>
    </source>
</evidence>
<dbReference type="eggNOG" id="ENOG502ZVJB">
    <property type="taxonomic scope" value="Bacteria"/>
</dbReference>
<dbReference type="HOGENOM" id="CLU_1967372_0_0_0"/>
<feature type="compositionally biased region" description="Low complexity" evidence="1">
    <location>
        <begin position="39"/>
        <end position="72"/>
    </location>
</feature>
<dbReference type="KEGG" id="gba:J421_0183"/>
<dbReference type="AlphaFoldDB" id="W0RBN3"/>
<sequence>MSIYGVQNNPLLGNLGRTAGTSPARPAQNGGVQPGQVRPGAARPAATPAAPALKPQPSLAAPATTLAAEAPAGTDPELWSVLTSDERAFFAKAAQSGPLTYGRVAAHINPMAQAAPAVRGGRLDVRA</sequence>
<evidence type="ECO:0000313" key="3">
    <source>
        <dbReference type="Proteomes" id="UP000019151"/>
    </source>
</evidence>
<dbReference type="EMBL" id="CP007128">
    <property type="protein sequence ID" value="AHG87720.1"/>
    <property type="molecule type" value="Genomic_DNA"/>
</dbReference>
<gene>
    <name evidence="2" type="ORF">J421_0183</name>
</gene>
<name>W0RBN3_9BACT</name>
<feature type="region of interest" description="Disordered" evidence="1">
    <location>
        <begin position="1"/>
        <end position="73"/>
    </location>
</feature>
<dbReference type="RefSeq" id="WP_025409276.1">
    <property type="nucleotide sequence ID" value="NZ_CP007128.1"/>
</dbReference>
<evidence type="ECO:0000313" key="2">
    <source>
        <dbReference type="EMBL" id="AHG87720.1"/>
    </source>
</evidence>
<accession>W0RBN3</accession>
<protein>
    <submittedName>
        <fullName evidence="2">Uncharacterized protein</fullName>
    </submittedName>
</protein>
<dbReference type="InParanoid" id="W0RBN3"/>
<organism evidence="2 3">
    <name type="scientific">Gemmatirosa kalamazoonensis</name>
    <dbReference type="NCBI Taxonomy" id="861299"/>
    <lineage>
        <taxon>Bacteria</taxon>
        <taxon>Pseudomonadati</taxon>
        <taxon>Gemmatimonadota</taxon>
        <taxon>Gemmatimonadia</taxon>
        <taxon>Gemmatimonadales</taxon>
        <taxon>Gemmatimonadaceae</taxon>
        <taxon>Gemmatirosa</taxon>
    </lineage>
</organism>